<evidence type="ECO:0000313" key="1">
    <source>
        <dbReference type="EMBL" id="KAG8236674.1"/>
    </source>
</evidence>
<sequence length="67" mass="7058">MTAMVLKLNVPWSGPPLKKGKSRVLFGLDDRYSAVALVGLGKQQCAGIDKSESLEVGKENARIAASG</sequence>
<dbReference type="Proteomes" id="UP000792457">
    <property type="component" value="Unassembled WGS sequence"/>
</dbReference>
<dbReference type="AlphaFoldDB" id="A0A8K0PAM0"/>
<dbReference type="EMBL" id="KZ309058">
    <property type="protein sequence ID" value="KAG8236674.1"/>
    <property type="molecule type" value="Genomic_DNA"/>
</dbReference>
<comment type="caution">
    <text evidence="1">The sequence shown here is derived from an EMBL/GenBank/DDBJ whole genome shotgun (WGS) entry which is preliminary data.</text>
</comment>
<dbReference type="SUPFAM" id="SSF52949">
    <property type="entry name" value="Macro domain-like"/>
    <property type="match status" value="1"/>
</dbReference>
<protein>
    <submittedName>
        <fullName evidence="1">Uncharacterized protein</fullName>
    </submittedName>
</protein>
<evidence type="ECO:0000313" key="2">
    <source>
        <dbReference type="Proteomes" id="UP000792457"/>
    </source>
</evidence>
<gene>
    <name evidence="1" type="ORF">J437_LFUL014402</name>
</gene>
<dbReference type="Gene3D" id="3.40.220.10">
    <property type="entry name" value="Leucine Aminopeptidase, subunit E, domain 1"/>
    <property type="match status" value="1"/>
</dbReference>
<reference evidence="1" key="2">
    <citation type="submission" date="2017-10" db="EMBL/GenBank/DDBJ databases">
        <title>Ladona fulva Genome sequencing and assembly.</title>
        <authorList>
            <person name="Murali S."/>
            <person name="Richards S."/>
            <person name="Bandaranaike D."/>
            <person name="Bellair M."/>
            <person name="Blankenburg K."/>
            <person name="Chao H."/>
            <person name="Dinh H."/>
            <person name="Doddapaneni H."/>
            <person name="Dugan-Rocha S."/>
            <person name="Elkadiri S."/>
            <person name="Gnanaolivu R."/>
            <person name="Hernandez B."/>
            <person name="Skinner E."/>
            <person name="Javaid M."/>
            <person name="Lee S."/>
            <person name="Li M."/>
            <person name="Ming W."/>
            <person name="Munidasa M."/>
            <person name="Muniz J."/>
            <person name="Nguyen L."/>
            <person name="Hughes D."/>
            <person name="Osuji N."/>
            <person name="Pu L.-L."/>
            <person name="Puazo M."/>
            <person name="Qu C."/>
            <person name="Quiroz J."/>
            <person name="Raj R."/>
            <person name="Weissenberger G."/>
            <person name="Xin Y."/>
            <person name="Zou X."/>
            <person name="Han Y."/>
            <person name="Worley K."/>
            <person name="Muzny D."/>
            <person name="Gibbs R."/>
        </authorList>
    </citation>
    <scope>NUCLEOTIDE SEQUENCE</scope>
    <source>
        <strain evidence="1">Sampled in the wild</strain>
    </source>
</reference>
<organism evidence="1 2">
    <name type="scientific">Ladona fulva</name>
    <name type="common">Scarce chaser dragonfly</name>
    <name type="synonym">Libellula fulva</name>
    <dbReference type="NCBI Taxonomy" id="123851"/>
    <lineage>
        <taxon>Eukaryota</taxon>
        <taxon>Metazoa</taxon>
        <taxon>Ecdysozoa</taxon>
        <taxon>Arthropoda</taxon>
        <taxon>Hexapoda</taxon>
        <taxon>Insecta</taxon>
        <taxon>Pterygota</taxon>
        <taxon>Palaeoptera</taxon>
        <taxon>Odonata</taxon>
        <taxon>Epiprocta</taxon>
        <taxon>Anisoptera</taxon>
        <taxon>Libelluloidea</taxon>
        <taxon>Libellulidae</taxon>
        <taxon>Ladona</taxon>
    </lineage>
</organism>
<proteinExistence type="predicted"/>
<reference evidence="1" key="1">
    <citation type="submission" date="2013-04" db="EMBL/GenBank/DDBJ databases">
        <authorList>
            <person name="Qu J."/>
            <person name="Murali S.C."/>
            <person name="Bandaranaike D."/>
            <person name="Bellair M."/>
            <person name="Blankenburg K."/>
            <person name="Chao H."/>
            <person name="Dinh H."/>
            <person name="Doddapaneni H."/>
            <person name="Downs B."/>
            <person name="Dugan-Rocha S."/>
            <person name="Elkadiri S."/>
            <person name="Gnanaolivu R.D."/>
            <person name="Hernandez B."/>
            <person name="Javaid M."/>
            <person name="Jayaseelan J.C."/>
            <person name="Lee S."/>
            <person name="Li M."/>
            <person name="Ming W."/>
            <person name="Munidasa M."/>
            <person name="Muniz J."/>
            <person name="Nguyen L."/>
            <person name="Ongeri F."/>
            <person name="Osuji N."/>
            <person name="Pu L.-L."/>
            <person name="Puazo M."/>
            <person name="Qu C."/>
            <person name="Quiroz J."/>
            <person name="Raj R."/>
            <person name="Weissenberger G."/>
            <person name="Xin Y."/>
            <person name="Zou X."/>
            <person name="Han Y."/>
            <person name="Richards S."/>
            <person name="Worley K."/>
            <person name="Muzny D."/>
            <person name="Gibbs R."/>
        </authorList>
    </citation>
    <scope>NUCLEOTIDE SEQUENCE</scope>
    <source>
        <strain evidence="1">Sampled in the wild</strain>
    </source>
</reference>
<name>A0A8K0PAM0_LADFU</name>
<keyword evidence="2" id="KW-1185">Reference proteome</keyword>
<accession>A0A8K0PAM0</accession>
<dbReference type="InterPro" id="IPR043472">
    <property type="entry name" value="Macro_dom-like"/>
</dbReference>